<dbReference type="EMBL" id="JANPWB010000009">
    <property type="protein sequence ID" value="KAJ1157253.1"/>
    <property type="molecule type" value="Genomic_DNA"/>
</dbReference>
<organism evidence="2 3">
    <name type="scientific">Pleurodeles waltl</name>
    <name type="common">Iberian ribbed newt</name>
    <dbReference type="NCBI Taxonomy" id="8319"/>
    <lineage>
        <taxon>Eukaryota</taxon>
        <taxon>Metazoa</taxon>
        <taxon>Chordata</taxon>
        <taxon>Craniata</taxon>
        <taxon>Vertebrata</taxon>
        <taxon>Euteleostomi</taxon>
        <taxon>Amphibia</taxon>
        <taxon>Batrachia</taxon>
        <taxon>Caudata</taxon>
        <taxon>Salamandroidea</taxon>
        <taxon>Salamandridae</taxon>
        <taxon>Pleurodelinae</taxon>
        <taxon>Pleurodeles</taxon>
    </lineage>
</organism>
<proteinExistence type="predicted"/>
<gene>
    <name evidence="2" type="ORF">NDU88_009968</name>
</gene>
<dbReference type="AlphaFoldDB" id="A0AAV7RZ88"/>
<protein>
    <submittedName>
        <fullName evidence="2">Uncharacterized protein</fullName>
    </submittedName>
</protein>
<accession>A0AAV7RZ88</accession>
<feature type="compositionally biased region" description="Basic and acidic residues" evidence="1">
    <location>
        <begin position="25"/>
        <end position="43"/>
    </location>
</feature>
<feature type="compositionally biased region" description="Low complexity" evidence="1">
    <location>
        <begin position="55"/>
        <end position="72"/>
    </location>
</feature>
<evidence type="ECO:0000313" key="2">
    <source>
        <dbReference type="EMBL" id="KAJ1157253.1"/>
    </source>
</evidence>
<keyword evidence="3" id="KW-1185">Reference proteome</keyword>
<reference evidence="2" key="1">
    <citation type="journal article" date="2022" name="bioRxiv">
        <title>Sequencing and chromosome-scale assembly of the giantPleurodeles waltlgenome.</title>
        <authorList>
            <person name="Brown T."/>
            <person name="Elewa A."/>
            <person name="Iarovenko S."/>
            <person name="Subramanian E."/>
            <person name="Araus A.J."/>
            <person name="Petzold A."/>
            <person name="Susuki M."/>
            <person name="Suzuki K.-i.T."/>
            <person name="Hayashi T."/>
            <person name="Toyoda A."/>
            <person name="Oliveira C."/>
            <person name="Osipova E."/>
            <person name="Leigh N.D."/>
            <person name="Simon A."/>
            <person name="Yun M.H."/>
        </authorList>
    </citation>
    <scope>NUCLEOTIDE SEQUENCE</scope>
    <source>
        <strain evidence="2">20211129_DDA</strain>
        <tissue evidence="2">Liver</tissue>
    </source>
</reference>
<evidence type="ECO:0000313" key="3">
    <source>
        <dbReference type="Proteomes" id="UP001066276"/>
    </source>
</evidence>
<dbReference type="Proteomes" id="UP001066276">
    <property type="component" value="Chromosome 5"/>
</dbReference>
<sequence length="144" mass="15761">MVGGAGKPLRPTQRPLPSFKLLKPGGRDKEKETKPLDWAKDSGDTFYSLTEESDLSSGEHGLSESGSSISSEMVNISSKTGIENRRARVATKRLQGTVRKVAKSCTEIEATLCSMDERMVAVEEDVDILKQQNAMQEGQLTDIM</sequence>
<evidence type="ECO:0000256" key="1">
    <source>
        <dbReference type="SAM" id="MobiDB-lite"/>
    </source>
</evidence>
<feature type="region of interest" description="Disordered" evidence="1">
    <location>
        <begin position="1"/>
        <end position="72"/>
    </location>
</feature>
<comment type="caution">
    <text evidence="2">The sequence shown here is derived from an EMBL/GenBank/DDBJ whole genome shotgun (WGS) entry which is preliminary data.</text>
</comment>
<name>A0AAV7RZ88_PLEWA</name>